<organism evidence="1 2">
    <name type="scientific">Paenibacillus ferrarius</name>
    <dbReference type="NCBI Taxonomy" id="1469647"/>
    <lineage>
        <taxon>Bacteria</taxon>
        <taxon>Bacillati</taxon>
        <taxon>Bacillota</taxon>
        <taxon>Bacilli</taxon>
        <taxon>Bacillales</taxon>
        <taxon>Paenibacillaceae</taxon>
        <taxon>Paenibacillus</taxon>
    </lineage>
</organism>
<proteinExistence type="predicted"/>
<name>A0A1V4H715_9BACL</name>
<dbReference type="RefSeq" id="WP_079421291.1">
    <property type="nucleotide sequence ID" value="NZ_MBTG01000072.1"/>
</dbReference>
<evidence type="ECO:0000313" key="2">
    <source>
        <dbReference type="Proteomes" id="UP000190626"/>
    </source>
</evidence>
<sequence>MDKKWLAYRIYPEPSGTEYQHSNLMNKAEVECLFDYCQILEAMISRDGWKVLIEYHGFQVLYEINEKSGWFDCDNLEEFIFEVESHIDSLPEL</sequence>
<reference evidence="2" key="1">
    <citation type="submission" date="2016-07" db="EMBL/GenBank/DDBJ databases">
        <authorList>
            <person name="Florea S."/>
            <person name="Webb J.S."/>
            <person name="Jaromczyk J."/>
            <person name="Schardl C.L."/>
        </authorList>
    </citation>
    <scope>NUCLEOTIDE SEQUENCE [LARGE SCALE GENOMIC DNA]</scope>
    <source>
        <strain evidence="2">CY1</strain>
    </source>
</reference>
<dbReference type="OrthoDB" id="983066at2"/>
<dbReference type="AlphaFoldDB" id="A0A1V4H715"/>
<accession>A0A1V4H715</accession>
<keyword evidence="2" id="KW-1185">Reference proteome</keyword>
<gene>
    <name evidence="1" type="ORF">BC351_13690</name>
</gene>
<evidence type="ECO:0000313" key="1">
    <source>
        <dbReference type="EMBL" id="OPH46966.1"/>
    </source>
</evidence>
<dbReference type="EMBL" id="MBTG01000072">
    <property type="protein sequence ID" value="OPH46966.1"/>
    <property type="molecule type" value="Genomic_DNA"/>
</dbReference>
<protein>
    <submittedName>
        <fullName evidence="1">Uncharacterized protein</fullName>
    </submittedName>
</protein>
<comment type="caution">
    <text evidence="1">The sequence shown here is derived from an EMBL/GenBank/DDBJ whole genome shotgun (WGS) entry which is preliminary data.</text>
</comment>
<dbReference type="Proteomes" id="UP000190626">
    <property type="component" value="Unassembled WGS sequence"/>
</dbReference>